<organism evidence="1 2">
    <name type="scientific">Emticicia aquatilis</name>
    <dbReference type="NCBI Taxonomy" id="1537369"/>
    <lineage>
        <taxon>Bacteria</taxon>
        <taxon>Pseudomonadati</taxon>
        <taxon>Bacteroidota</taxon>
        <taxon>Cytophagia</taxon>
        <taxon>Cytophagales</taxon>
        <taxon>Leadbetterellaceae</taxon>
        <taxon>Emticicia</taxon>
    </lineage>
</organism>
<keyword evidence="2" id="KW-1185">Reference proteome</keyword>
<evidence type="ECO:0000313" key="2">
    <source>
        <dbReference type="Proteomes" id="UP000609064"/>
    </source>
</evidence>
<dbReference type="Proteomes" id="UP000609064">
    <property type="component" value="Unassembled WGS sequence"/>
</dbReference>
<name>A0A917DX07_9BACT</name>
<dbReference type="AlphaFoldDB" id="A0A917DX07"/>
<sequence>MQYTPTNYYTPKNSRIFDFSDTQNLLRYRRLLAQNLFGDTLAKNYDTAHNDTTIRQRTRYKRVKSRVQVAVGYVSSRG</sequence>
<gene>
    <name evidence="1" type="ORF">GCM10011514_44660</name>
</gene>
<reference evidence="1" key="2">
    <citation type="submission" date="2020-09" db="EMBL/GenBank/DDBJ databases">
        <authorList>
            <person name="Sun Q."/>
            <person name="Zhou Y."/>
        </authorList>
    </citation>
    <scope>NUCLEOTIDE SEQUENCE</scope>
    <source>
        <strain evidence="1">CGMCC 1.15958</strain>
    </source>
</reference>
<reference evidence="1" key="1">
    <citation type="journal article" date="2014" name="Int. J. Syst. Evol. Microbiol.">
        <title>Complete genome sequence of Corynebacterium casei LMG S-19264T (=DSM 44701T), isolated from a smear-ripened cheese.</title>
        <authorList>
            <consortium name="US DOE Joint Genome Institute (JGI-PGF)"/>
            <person name="Walter F."/>
            <person name="Albersmeier A."/>
            <person name="Kalinowski J."/>
            <person name="Ruckert C."/>
        </authorList>
    </citation>
    <scope>NUCLEOTIDE SEQUENCE</scope>
    <source>
        <strain evidence="1">CGMCC 1.15958</strain>
    </source>
</reference>
<accession>A0A917DX07</accession>
<proteinExistence type="predicted"/>
<comment type="caution">
    <text evidence="1">The sequence shown here is derived from an EMBL/GenBank/DDBJ whole genome shotgun (WGS) entry which is preliminary data.</text>
</comment>
<dbReference type="EMBL" id="BMKK01000011">
    <property type="protein sequence ID" value="GGD75797.1"/>
    <property type="molecule type" value="Genomic_DNA"/>
</dbReference>
<evidence type="ECO:0000313" key="1">
    <source>
        <dbReference type="EMBL" id="GGD75797.1"/>
    </source>
</evidence>
<protein>
    <submittedName>
        <fullName evidence="1">Uncharacterized protein</fullName>
    </submittedName>
</protein>